<sequence>MKTTYTPHPIDTSDVVLPEELISLTSLLASNVHDQWSLARIKQGWSYGPQRNDEKKETPCLVRYEELPESEAEYDKITAMNTLKIILKLGYKIEKIDK</sequence>
<dbReference type="InterPro" id="IPR015925">
    <property type="entry name" value="Ryanodine_IP3_receptor"/>
</dbReference>
<comment type="caution">
    <text evidence="2">The sequence shown here is derived from an EMBL/GenBank/DDBJ whole genome shotgun (WGS) entry which is preliminary data.</text>
</comment>
<proteinExistence type="predicted"/>
<dbReference type="EMBL" id="JBBMEZ010000016">
    <property type="protein sequence ID" value="MEQ2470055.1"/>
    <property type="molecule type" value="Genomic_DNA"/>
</dbReference>
<evidence type="ECO:0000259" key="1">
    <source>
        <dbReference type="Pfam" id="PF02026"/>
    </source>
</evidence>
<reference evidence="2 3" key="1">
    <citation type="submission" date="2024-03" db="EMBL/GenBank/DDBJ databases">
        <title>Human intestinal bacterial collection.</title>
        <authorList>
            <person name="Pauvert C."/>
            <person name="Hitch T.C.A."/>
            <person name="Clavel T."/>
        </authorList>
    </citation>
    <scope>NUCLEOTIDE SEQUENCE [LARGE SCALE GENOMIC DNA]</scope>
    <source>
        <strain evidence="2 3">CLA-JM-H38</strain>
    </source>
</reference>
<keyword evidence="3" id="KW-1185">Reference proteome</keyword>
<dbReference type="Proteomes" id="UP001490816">
    <property type="component" value="Unassembled WGS sequence"/>
</dbReference>
<dbReference type="Gene3D" id="6.20.350.10">
    <property type="match status" value="1"/>
</dbReference>
<protein>
    <submittedName>
        <fullName evidence="2">RyR domain-containing protein</fullName>
    </submittedName>
</protein>
<evidence type="ECO:0000313" key="2">
    <source>
        <dbReference type="EMBL" id="MEQ2470055.1"/>
    </source>
</evidence>
<accession>A0ABV1F9J9</accession>
<dbReference type="RefSeq" id="WP_117949728.1">
    <property type="nucleotide sequence ID" value="NZ_JBBMEZ010000016.1"/>
</dbReference>
<name>A0ABV1F9J9_9FIRM</name>
<gene>
    <name evidence="2" type="ORF">WMO39_06900</name>
</gene>
<evidence type="ECO:0000313" key="3">
    <source>
        <dbReference type="Proteomes" id="UP001490816"/>
    </source>
</evidence>
<organism evidence="2 3">
    <name type="scientific">Ruminococcoides intestinale</name>
    <dbReference type="NCBI Taxonomy" id="3133162"/>
    <lineage>
        <taxon>Bacteria</taxon>
        <taxon>Bacillati</taxon>
        <taxon>Bacillota</taxon>
        <taxon>Clostridia</taxon>
        <taxon>Eubacteriales</taxon>
        <taxon>Oscillospiraceae</taxon>
        <taxon>Ruminococcoides</taxon>
    </lineage>
</organism>
<dbReference type="PANTHER" id="PTHR46399:SF8">
    <property type="entry name" value="B30.2_SPRY DOMAIN-CONTAINING PROTEIN"/>
    <property type="match status" value="1"/>
</dbReference>
<dbReference type="InterPro" id="IPR003032">
    <property type="entry name" value="Ryanodine_rcpt"/>
</dbReference>
<dbReference type="Pfam" id="PF02026">
    <property type="entry name" value="RyR"/>
    <property type="match status" value="1"/>
</dbReference>
<dbReference type="PANTHER" id="PTHR46399">
    <property type="entry name" value="B30.2/SPRY DOMAIN-CONTAINING PROTEIN"/>
    <property type="match status" value="1"/>
</dbReference>
<feature type="domain" description="Ryanodine receptor Ryr" evidence="1">
    <location>
        <begin position="5"/>
        <end position="95"/>
    </location>
</feature>